<feature type="domain" description="DUF6794" evidence="1">
    <location>
        <begin position="22"/>
        <end position="108"/>
    </location>
</feature>
<sequence>MKRLIIIFLTLTILSCNKQEKIPKELKFSFKYLDKNWDPKEIEIFKNIHKKDSTKPRNYHFGIGMYLRNNLLRHHEQSENLTNFFDSIGIHHYDDMSSIILTSYRRYLNNQDIELQSQVDRYVEYWKPIIECEKNQTIKAVALYNKYKIGDTLKIKMPVSDSNSVVDYPCSNGTLEWVFDESKDLSISGVITNKYNINAETNVFFTVKVLTKNHLDTEILMKEVNIGDEFKVKLSTAWKIN</sequence>
<organism evidence="2 3">
    <name type="scientific">Tenacibaculum polynesiense</name>
    <dbReference type="NCBI Taxonomy" id="3137857"/>
    <lineage>
        <taxon>Bacteria</taxon>
        <taxon>Pseudomonadati</taxon>
        <taxon>Bacteroidota</taxon>
        <taxon>Flavobacteriia</taxon>
        <taxon>Flavobacteriales</taxon>
        <taxon>Flavobacteriaceae</taxon>
        <taxon>Tenacibaculum</taxon>
    </lineage>
</organism>
<dbReference type="PROSITE" id="PS51257">
    <property type="entry name" value="PROKAR_LIPOPROTEIN"/>
    <property type="match status" value="1"/>
</dbReference>
<comment type="caution">
    <text evidence="2">The sequence shown here is derived from an EMBL/GenBank/DDBJ whole genome shotgun (WGS) entry which is preliminary data.</text>
</comment>
<dbReference type="EMBL" id="CAXJIO010000013">
    <property type="protein sequence ID" value="CAL2103710.1"/>
    <property type="molecule type" value="Genomic_DNA"/>
</dbReference>
<accession>A0ABP1F2I4</accession>
<dbReference type="RefSeq" id="WP_348717903.1">
    <property type="nucleotide sequence ID" value="NZ_CAXJIO010000013.1"/>
</dbReference>
<dbReference type="Proteomes" id="UP001497527">
    <property type="component" value="Unassembled WGS sequence"/>
</dbReference>
<dbReference type="Pfam" id="PF20594">
    <property type="entry name" value="DUF6794"/>
    <property type="match status" value="1"/>
</dbReference>
<dbReference type="InterPro" id="IPR046744">
    <property type="entry name" value="DUF6794"/>
</dbReference>
<protein>
    <recommendedName>
        <fullName evidence="1">DUF6794 domain-containing protein</fullName>
    </recommendedName>
</protein>
<keyword evidence="3" id="KW-1185">Reference proteome</keyword>
<name>A0ABP1F2I4_9FLAO</name>
<evidence type="ECO:0000259" key="1">
    <source>
        <dbReference type="Pfam" id="PF20594"/>
    </source>
</evidence>
<gene>
    <name evidence="2" type="ORF">T190423A01A_40303</name>
</gene>
<evidence type="ECO:0000313" key="3">
    <source>
        <dbReference type="Proteomes" id="UP001497527"/>
    </source>
</evidence>
<proteinExistence type="predicted"/>
<reference evidence="2 3" key="1">
    <citation type="submission" date="2024-05" db="EMBL/GenBank/DDBJ databases">
        <authorList>
            <person name="Duchaud E."/>
        </authorList>
    </citation>
    <scope>NUCLEOTIDE SEQUENCE [LARGE SCALE GENOMIC DNA]</scope>
    <source>
        <strain evidence="2">Ena-SAMPLE-TAB-13-05-2024-13:56:06:370-140308</strain>
    </source>
</reference>
<evidence type="ECO:0000313" key="2">
    <source>
        <dbReference type="EMBL" id="CAL2103710.1"/>
    </source>
</evidence>